<dbReference type="EMBL" id="VMBG01000002">
    <property type="protein sequence ID" value="TSJ76923.1"/>
    <property type="molecule type" value="Genomic_DNA"/>
</dbReference>
<comment type="caution">
    <text evidence="1">The sequence shown here is derived from an EMBL/GenBank/DDBJ whole genome shotgun (WGS) entry which is preliminary data.</text>
</comment>
<organism evidence="1 2">
    <name type="scientific">Rariglobus hedericola</name>
    <dbReference type="NCBI Taxonomy" id="2597822"/>
    <lineage>
        <taxon>Bacteria</taxon>
        <taxon>Pseudomonadati</taxon>
        <taxon>Verrucomicrobiota</taxon>
        <taxon>Opitutia</taxon>
        <taxon>Opitutales</taxon>
        <taxon>Opitutaceae</taxon>
        <taxon>Rariglobus</taxon>
    </lineage>
</organism>
<dbReference type="Gene3D" id="3.20.20.410">
    <property type="entry name" value="Protein of unknown function UPF0759"/>
    <property type="match status" value="1"/>
</dbReference>
<dbReference type="Proteomes" id="UP000315648">
    <property type="component" value="Unassembled WGS sequence"/>
</dbReference>
<proteinExistence type="predicted"/>
<keyword evidence="2" id="KW-1185">Reference proteome</keyword>
<evidence type="ECO:0000313" key="1">
    <source>
        <dbReference type="EMBL" id="TSJ76923.1"/>
    </source>
</evidence>
<accession>A0A556QJU0</accession>
<dbReference type="SUPFAM" id="SSF117396">
    <property type="entry name" value="TM1631-like"/>
    <property type="match status" value="1"/>
</dbReference>
<dbReference type="OrthoDB" id="9780310at2"/>
<dbReference type="AlphaFoldDB" id="A0A556QJU0"/>
<name>A0A556QJU0_9BACT</name>
<dbReference type="InterPro" id="IPR036520">
    <property type="entry name" value="UPF0759_sf"/>
</dbReference>
<protein>
    <submittedName>
        <fullName evidence="1">DUF72 domain-containing protein</fullName>
    </submittedName>
</protein>
<reference evidence="1 2" key="1">
    <citation type="submission" date="2019-07" db="EMBL/GenBank/DDBJ databases">
        <title>Description of 53C-WASEF.</title>
        <authorList>
            <person name="Pitt A."/>
            <person name="Hahn M.W."/>
        </authorList>
    </citation>
    <scope>NUCLEOTIDE SEQUENCE [LARGE SCALE GENOMIC DNA]</scope>
    <source>
        <strain evidence="1 2">53C-WASEF</strain>
    </source>
</reference>
<sequence length="249" mass="29848">MASPKPVESHIGCSGWYYWHWKKTFYPEELPTHRWFKHYTGVFKTVELNAPFYRWPKPATVKNWRRNASPDFRYAIKVNQTITHEKRMIGTKKLVREFYTIAETLGKKMGCFLFQFPPSYRYTPSRLKTLVTQLDSAFRNAIEFRHKSWWRKSVYRAFEKAGLIFCSVSGPRLPEELVKTSDILYIRFHGRPKWYRHDYSDAELSKWADKIRGSGAREVWIFFNNDRDGYAIKNALRMEKLLLRKRGRV</sequence>
<dbReference type="PANTHER" id="PTHR30348">
    <property type="entry name" value="UNCHARACTERIZED PROTEIN YECE"/>
    <property type="match status" value="1"/>
</dbReference>
<gene>
    <name evidence="1" type="ORF">FPL22_12460</name>
</gene>
<evidence type="ECO:0000313" key="2">
    <source>
        <dbReference type="Proteomes" id="UP000315648"/>
    </source>
</evidence>
<dbReference type="Pfam" id="PF01904">
    <property type="entry name" value="DUF72"/>
    <property type="match status" value="1"/>
</dbReference>
<dbReference type="PANTHER" id="PTHR30348:SF4">
    <property type="entry name" value="DUF72 DOMAIN-CONTAINING PROTEIN"/>
    <property type="match status" value="1"/>
</dbReference>
<dbReference type="RefSeq" id="WP_144230744.1">
    <property type="nucleotide sequence ID" value="NZ_CBCRVV010000006.1"/>
</dbReference>
<dbReference type="InterPro" id="IPR002763">
    <property type="entry name" value="DUF72"/>
</dbReference>